<proteinExistence type="predicted"/>
<evidence type="ECO:0000313" key="3">
    <source>
        <dbReference type="Proteomes" id="UP000070501"/>
    </source>
</evidence>
<evidence type="ECO:0000313" key="2">
    <source>
        <dbReference type="EMBL" id="KXJ90438.1"/>
    </source>
</evidence>
<reference evidence="3" key="1">
    <citation type="submission" date="2016-02" db="EMBL/GenBank/DDBJ databases">
        <title>Draft genome sequence of Microdochium bolleyi, a fungal endophyte of beachgrass.</title>
        <authorList>
            <consortium name="DOE Joint Genome Institute"/>
            <person name="David A.S."/>
            <person name="May G."/>
            <person name="Haridas S."/>
            <person name="Lim J."/>
            <person name="Wang M."/>
            <person name="Labutti K."/>
            <person name="Lipzen A."/>
            <person name="Barry K."/>
            <person name="Grigoriev I.V."/>
        </authorList>
    </citation>
    <scope>NUCLEOTIDE SEQUENCE [LARGE SCALE GENOMIC DNA]</scope>
    <source>
        <strain evidence="3">J235TASD1</strain>
    </source>
</reference>
<feature type="chain" id="PRO_5007293324" evidence="1">
    <location>
        <begin position="18"/>
        <end position="195"/>
    </location>
</feature>
<dbReference type="AlphaFoldDB" id="A0A136IZU4"/>
<organism evidence="2 3">
    <name type="scientific">Microdochium bolleyi</name>
    <dbReference type="NCBI Taxonomy" id="196109"/>
    <lineage>
        <taxon>Eukaryota</taxon>
        <taxon>Fungi</taxon>
        <taxon>Dikarya</taxon>
        <taxon>Ascomycota</taxon>
        <taxon>Pezizomycotina</taxon>
        <taxon>Sordariomycetes</taxon>
        <taxon>Xylariomycetidae</taxon>
        <taxon>Xylariales</taxon>
        <taxon>Microdochiaceae</taxon>
        <taxon>Microdochium</taxon>
    </lineage>
</organism>
<dbReference type="EMBL" id="KQ964252">
    <property type="protein sequence ID" value="KXJ90438.1"/>
    <property type="molecule type" value="Genomic_DNA"/>
</dbReference>
<evidence type="ECO:0000256" key="1">
    <source>
        <dbReference type="SAM" id="SignalP"/>
    </source>
</evidence>
<name>A0A136IZU4_9PEZI</name>
<sequence>MRVTAPTLLALVGTAAAVDVGLLLQNDCNADAVFCTGYNPNTCCGGASWWGASLKYVPRDWALELRLHTGGSCGPVQYSVRADGQDICFRSIAGKTTTGAGYGFLGRKRADEDGAAGAQGTECQRPDLLRLADGTEYSLKELSQEQYDQVPKTPRIAAGNSENQAPERTICRLEFRIADGGNSTEVPEYLTKFRR</sequence>
<gene>
    <name evidence="2" type="ORF">Micbo1qcDRAFT_226395</name>
</gene>
<dbReference type="InParanoid" id="A0A136IZU4"/>
<feature type="signal peptide" evidence="1">
    <location>
        <begin position="1"/>
        <end position="17"/>
    </location>
</feature>
<protein>
    <submittedName>
        <fullName evidence="2">Uncharacterized protein</fullName>
    </submittedName>
</protein>
<keyword evidence="1" id="KW-0732">Signal</keyword>
<keyword evidence="3" id="KW-1185">Reference proteome</keyword>
<accession>A0A136IZU4</accession>
<dbReference type="OrthoDB" id="5383526at2759"/>
<dbReference type="Proteomes" id="UP000070501">
    <property type="component" value="Unassembled WGS sequence"/>
</dbReference>